<protein>
    <submittedName>
        <fullName evidence="2">Secretion/DNA translocation related CpaE-like protein</fullName>
    </submittedName>
</protein>
<dbReference type="InterPro" id="IPR027417">
    <property type="entry name" value="P-loop_NTPase"/>
</dbReference>
<evidence type="ECO:0000313" key="2">
    <source>
        <dbReference type="EMBL" id="NIH55486.1"/>
    </source>
</evidence>
<evidence type="ECO:0000259" key="1">
    <source>
        <dbReference type="Pfam" id="PF26563"/>
    </source>
</evidence>
<dbReference type="SUPFAM" id="SSF52540">
    <property type="entry name" value="P-loop containing nucleoside triphosphate hydrolases"/>
    <property type="match status" value="1"/>
</dbReference>
<organism evidence="2 3">
    <name type="scientific">Brooklawnia cerclae</name>
    <dbReference type="NCBI Taxonomy" id="349934"/>
    <lineage>
        <taxon>Bacteria</taxon>
        <taxon>Bacillati</taxon>
        <taxon>Actinomycetota</taxon>
        <taxon>Actinomycetes</taxon>
        <taxon>Propionibacteriales</taxon>
        <taxon>Propionibacteriaceae</taxon>
        <taxon>Brooklawnia</taxon>
    </lineage>
</organism>
<name>A0ABX0SBX0_9ACTN</name>
<dbReference type="RefSeq" id="WP_167163887.1">
    <property type="nucleotide sequence ID" value="NZ_BAAAOO010000012.1"/>
</dbReference>
<dbReference type="EMBL" id="JAAMOZ010000001">
    <property type="protein sequence ID" value="NIH55486.1"/>
    <property type="molecule type" value="Genomic_DNA"/>
</dbReference>
<reference evidence="2 3" key="1">
    <citation type="submission" date="2020-02" db="EMBL/GenBank/DDBJ databases">
        <title>Sequencing the genomes of 1000 actinobacteria strains.</title>
        <authorList>
            <person name="Klenk H.-P."/>
        </authorList>
    </citation>
    <scope>NUCLEOTIDE SEQUENCE [LARGE SCALE GENOMIC DNA]</scope>
    <source>
        <strain evidence="2 3">DSM 19609</strain>
    </source>
</reference>
<dbReference type="NCBIfam" id="TIGR03815">
    <property type="entry name" value="CpaE_hom_Actino"/>
    <property type="match status" value="1"/>
</dbReference>
<evidence type="ECO:0000313" key="3">
    <source>
        <dbReference type="Proteomes" id="UP000749311"/>
    </source>
</evidence>
<accession>A0ABX0SBX0</accession>
<dbReference type="Gene3D" id="3.40.50.300">
    <property type="entry name" value="P-loop containing nucleotide triphosphate hydrolases"/>
    <property type="match status" value="1"/>
</dbReference>
<dbReference type="Proteomes" id="UP000749311">
    <property type="component" value="Unassembled WGS sequence"/>
</dbReference>
<dbReference type="InterPro" id="IPR059050">
    <property type="entry name" value="Rv3660c_N"/>
</dbReference>
<keyword evidence="3" id="KW-1185">Reference proteome</keyword>
<dbReference type="Pfam" id="PF26563">
    <property type="entry name" value="Rv3660c_N"/>
    <property type="match status" value="1"/>
</dbReference>
<comment type="caution">
    <text evidence="2">The sequence shown here is derived from an EMBL/GenBank/DDBJ whole genome shotgun (WGS) entry which is preliminary data.</text>
</comment>
<feature type="domain" description="Rv3660c-like CheY-like N-terminal" evidence="1">
    <location>
        <begin position="9"/>
        <end position="99"/>
    </location>
</feature>
<proteinExistence type="predicted"/>
<sequence>MPTPLLISRDPSLADAVLASAAAVRVEPVIARDTEAIRRAWPGADLVLVGVDLAATVVGLGLPPRRGVHVCGPDADSLLAWSVPLEAPAMVLPEQSGFLSSLLVGRDELRSNGAAVLRLVGGSGGLGTTTLAAGLAQRAQRRGLDAALVELDPLGGGIDLLFGAEQAPGWRWPDLSSAAGHVGDLKGQLPNVSGVDIVSMGRPALPDDSGGSGEPGLPRPEAVHAVLAGLVRGRELVVLDAGTHPDPSFAAQAQTLLVVGAEVKAVVAARARAIALRLSGAQLVVRTGPGRRLDPALVADTLGMPLCGTVGHAGWLPQALESGEPPGLGRRRFSRECDRILAEALA</sequence>
<dbReference type="InterPro" id="IPR022521">
    <property type="entry name" value="Rv3660c"/>
</dbReference>
<gene>
    <name evidence="2" type="ORF">FB473_000131</name>
</gene>